<sequence>MKKVSYIVICGLVVLALLNLFFLFYPFQNQSKSVIIPPHSNSIQVASILKDNGIIKNKFYFLIIGQIFKVFYNLRAGEYNFDPRVSTWMVLGKLARGEITIYRITIPEGWTALDIGNLLARAELIDLKKFFNLVNDANFIIGSYRFPKKLQGYLFPDTYYFMKGANSENAIIEQMLSRFKKKVIDAYGEEIKAKGYSLEKIVTLASLIEKEAIVGFERPVIAGVFYNRLKKKIRLQCDPTVRYALGKFDGKLTTEDLNVKSPFNTYIHTGLPPQPICNPGIASIKSALQPLDVDYLYFVSKNDGTHHFAKSYEEHKQAKKKYQGN</sequence>
<dbReference type="GO" id="GO:0071555">
    <property type="term" value="P:cell wall organization"/>
    <property type="evidence" value="ECO:0007669"/>
    <property type="project" value="UniProtKB-KW"/>
</dbReference>
<evidence type="ECO:0000256" key="1">
    <source>
        <dbReference type="ARBA" id="ARBA00022475"/>
    </source>
</evidence>
<comment type="function">
    <text evidence="7">Functions as a peptidoglycan terminase that cleaves nascent peptidoglycan strands endolytically to terminate their elongation.</text>
</comment>
<name>A0A1J4SGK1_9BACT</name>
<proteinExistence type="inferred from homology"/>
<organism evidence="8 9">
    <name type="scientific">Candidatus Desantisbacteria bacterium CG1_02_38_46</name>
    <dbReference type="NCBI Taxonomy" id="1817893"/>
    <lineage>
        <taxon>Bacteria</taxon>
        <taxon>Candidatus Desantisiibacteriota</taxon>
    </lineage>
</organism>
<gene>
    <name evidence="7" type="primary">mltG</name>
    <name evidence="8" type="ORF">AUJ66_03420</name>
</gene>
<dbReference type="PANTHER" id="PTHR30518">
    <property type="entry name" value="ENDOLYTIC MUREIN TRANSGLYCOSYLASE"/>
    <property type="match status" value="1"/>
</dbReference>
<evidence type="ECO:0000256" key="3">
    <source>
        <dbReference type="ARBA" id="ARBA00022989"/>
    </source>
</evidence>
<evidence type="ECO:0000256" key="2">
    <source>
        <dbReference type="ARBA" id="ARBA00022692"/>
    </source>
</evidence>
<dbReference type="STRING" id="1817893.AUJ66_03420"/>
<dbReference type="EMBL" id="MNUO01000049">
    <property type="protein sequence ID" value="OIN97413.1"/>
    <property type="molecule type" value="Genomic_DNA"/>
</dbReference>
<evidence type="ECO:0000256" key="5">
    <source>
        <dbReference type="ARBA" id="ARBA00023239"/>
    </source>
</evidence>
<dbReference type="EC" id="4.2.2.29" evidence="7"/>
<dbReference type="AlphaFoldDB" id="A0A1J4SGK1"/>
<dbReference type="GO" id="GO:0008932">
    <property type="term" value="F:lytic endotransglycosylase activity"/>
    <property type="evidence" value="ECO:0007669"/>
    <property type="project" value="UniProtKB-UniRule"/>
</dbReference>
<protein>
    <recommendedName>
        <fullName evidence="7">Endolytic murein transglycosylase</fullName>
        <ecNumber evidence="7">4.2.2.29</ecNumber>
    </recommendedName>
    <alternativeName>
        <fullName evidence="7">Peptidoglycan lytic transglycosylase</fullName>
    </alternativeName>
    <alternativeName>
        <fullName evidence="7">Peptidoglycan polymerization terminase</fullName>
    </alternativeName>
</protein>
<comment type="caution">
    <text evidence="8">The sequence shown here is derived from an EMBL/GenBank/DDBJ whole genome shotgun (WGS) entry which is preliminary data.</text>
</comment>
<evidence type="ECO:0000256" key="4">
    <source>
        <dbReference type="ARBA" id="ARBA00023136"/>
    </source>
</evidence>
<feature type="transmembrane region" description="Helical" evidence="7">
    <location>
        <begin position="6"/>
        <end position="25"/>
    </location>
</feature>
<dbReference type="Proteomes" id="UP000182278">
    <property type="component" value="Unassembled WGS sequence"/>
</dbReference>
<feature type="site" description="Important for catalytic activity" evidence="7">
    <location>
        <position position="211"/>
    </location>
</feature>
<dbReference type="Gene3D" id="3.30.1490.480">
    <property type="entry name" value="Endolytic murein transglycosylase"/>
    <property type="match status" value="2"/>
</dbReference>
<dbReference type="GO" id="GO:0009252">
    <property type="term" value="P:peptidoglycan biosynthetic process"/>
    <property type="evidence" value="ECO:0007669"/>
    <property type="project" value="UniProtKB-UniRule"/>
</dbReference>
<comment type="catalytic activity">
    <reaction evidence="7">
        <text>a peptidoglycan chain = a peptidoglycan chain with N-acetyl-1,6-anhydromuramyl-[peptide] at the reducing end + a peptidoglycan chain with N-acetylglucosamine at the non-reducing end.</text>
        <dbReference type="EC" id="4.2.2.29"/>
    </reaction>
</comment>
<dbReference type="PANTHER" id="PTHR30518:SF2">
    <property type="entry name" value="ENDOLYTIC MUREIN TRANSGLYCOSYLASE"/>
    <property type="match status" value="1"/>
</dbReference>
<evidence type="ECO:0000256" key="7">
    <source>
        <dbReference type="HAMAP-Rule" id="MF_02065"/>
    </source>
</evidence>
<keyword evidence="2 7" id="KW-0812">Transmembrane</keyword>
<dbReference type="CDD" id="cd08010">
    <property type="entry name" value="MltG_like"/>
    <property type="match status" value="1"/>
</dbReference>
<dbReference type="InterPro" id="IPR003770">
    <property type="entry name" value="MLTG-like"/>
</dbReference>
<evidence type="ECO:0000313" key="9">
    <source>
        <dbReference type="Proteomes" id="UP000182278"/>
    </source>
</evidence>
<dbReference type="NCBIfam" id="TIGR00247">
    <property type="entry name" value="endolytic transglycosylase MltG"/>
    <property type="match status" value="1"/>
</dbReference>
<keyword evidence="4 7" id="KW-0472">Membrane</keyword>
<keyword evidence="6 7" id="KW-0961">Cell wall biogenesis/degradation</keyword>
<evidence type="ECO:0000313" key="8">
    <source>
        <dbReference type="EMBL" id="OIN97413.1"/>
    </source>
</evidence>
<keyword evidence="5 7" id="KW-0456">Lyase</keyword>
<dbReference type="GO" id="GO:0005886">
    <property type="term" value="C:plasma membrane"/>
    <property type="evidence" value="ECO:0007669"/>
    <property type="project" value="UniProtKB-SubCell"/>
</dbReference>
<reference evidence="8 9" key="1">
    <citation type="journal article" date="2016" name="Environ. Microbiol.">
        <title>Genomic resolution of a cold subsurface aquifer community provides metabolic insights for novel microbes adapted to high CO concentrations.</title>
        <authorList>
            <person name="Probst A.J."/>
            <person name="Castelle C.J."/>
            <person name="Singh A."/>
            <person name="Brown C.T."/>
            <person name="Anantharaman K."/>
            <person name="Sharon I."/>
            <person name="Hug L.A."/>
            <person name="Burstein D."/>
            <person name="Emerson J.B."/>
            <person name="Thomas B.C."/>
            <person name="Banfield J.F."/>
        </authorList>
    </citation>
    <scope>NUCLEOTIDE SEQUENCE [LARGE SCALE GENOMIC DNA]</scope>
    <source>
        <strain evidence="8">CG1_02_38_46</strain>
    </source>
</reference>
<comment type="subcellular location">
    <subcellularLocation>
        <location evidence="7">Cell membrane</location>
        <topology evidence="7">Single-pass membrane protein</topology>
    </subcellularLocation>
</comment>
<dbReference type="Gene3D" id="3.30.160.60">
    <property type="entry name" value="Classic Zinc Finger"/>
    <property type="match status" value="1"/>
</dbReference>
<accession>A0A1J4SGK1</accession>
<evidence type="ECO:0000256" key="6">
    <source>
        <dbReference type="ARBA" id="ARBA00023316"/>
    </source>
</evidence>
<dbReference type="HAMAP" id="MF_02065">
    <property type="entry name" value="MltG"/>
    <property type="match status" value="1"/>
</dbReference>
<keyword evidence="3 7" id="KW-1133">Transmembrane helix</keyword>
<comment type="similarity">
    <text evidence="7">Belongs to the transglycosylase MltG family.</text>
</comment>
<dbReference type="Pfam" id="PF02618">
    <property type="entry name" value="YceG"/>
    <property type="match status" value="1"/>
</dbReference>
<keyword evidence="1 7" id="KW-1003">Cell membrane</keyword>